<dbReference type="KEGG" id="tet:TTHERM_00329900"/>
<gene>
    <name evidence="2" type="ORF">TTHERM_00329900</name>
</gene>
<dbReference type="EMBL" id="GG662299">
    <property type="protein sequence ID" value="EAS06310.2"/>
    <property type="molecule type" value="Genomic_DNA"/>
</dbReference>
<dbReference type="HOGENOM" id="CLU_1638805_0_0_1"/>
<dbReference type="GeneID" id="7836730"/>
<evidence type="ECO:0000313" key="3">
    <source>
        <dbReference type="Proteomes" id="UP000009168"/>
    </source>
</evidence>
<keyword evidence="1" id="KW-0732">Signal</keyword>
<evidence type="ECO:0000313" key="2">
    <source>
        <dbReference type="EMBL" id="EAS06310.2"/>
    </source>
</evidence>
<protein>
    <submittedName>
        <fullName evidence="2">Cell surface immobilization antigen SerH6, putative</fullName>
    </submittedName>
</protein>
<feature type="signal peptide" evidence="1">
    <location>
        <begin position="1"/>
        <end position="18"/>
    </location>
</feature>
<sequence length="167" mass="18133">MKFQILLLLFTWIVMVFSDQDLSGQNVNCIVNEECSDNANSCGMAGVPNNWTIDKINGLCKVKDCTQLQNSNVSISNSACKSCNTDQGNQQQNNGNIFSNSAGSNCVNINCAQLAFDGKMNDKSCETCVGLGSKVNYDKSTCILPNSILNSKIIQVTASFLAYLLYI</sequence>
<organism evidence="2 3">
    <name type="scientific">Tetrahymena thermophila (strain SB210)</name>
    <dbReference type="NCBI Taxonomy" id="312017"/>
    <lineage>
        <taxon>Eukaryota</taxon>
        <taxon>Sar</taxon>
        <taxon>Alveolata</taxon>
        <taxon>Ciliophora</taxon>
        <taxon>Intramacronucleata</taxon>
        <taxon>Oligohymenophorea</taxon>
        <taxon>Hymenostomatida</taxon>
        <taxon>Tetrahymenina</taxon>
        <taxon>Tetrahymenidae</taxon>
        <taxon>Tetrahymena</taxon>
    </lineage>
</organism>
<proteinExistence type="predicted"/>
<keyword evidence="3" id="KW-1185">Reference proteome</keyword>
<dbReference type="RefSeq" id="XP_001026555.2">
    <property type="nucleotide sequence ID" value="XM_001026555.3"/>
</dbReference>
<name>I7MAX1_TETTS</name>
<dbReference type="Proteomes" id="UP000009168">
    <property type="component" value="Unassembled WGS sequence"/>
</dbReference>
<accession>I7MAX1</accession>
<dbReference type="InParanoid" id="I7MAX1"/>
<reference evidence="3" key="1">
    <citation type="journal article" date="2006" name="PLoS Biol.">
        <title>Macronuclear genome sequence of the ciliate Tetrahymena thermophila, a model eukaryote.</title>
        <authorList>
            <person name="Eisen J.A."/>
            <person name="Coyne R.S."/>
            <person name="Wu M."/>
            <person name="Wu D."/>
            <person name="Thiagarajan M."/>
            <person name="Wortman J.R."/>
            <person name="Badger J.H."/>
            <person name="Ren Q."/>
            <person name="Amedeo P."/>
            <person name="Jones K.M."/>
            <person name="Tallon L.J."/>
            <person name="Delcher A.L."/>
            <person name="Salzberg S.L."/>
            <person name="Silva J.C."/>
            <person name="Haas B.J."/>
            <person name="Majoros W.H."/>
            <person name="Farzad M."/>
            <person name="Carlton J.M."/>
            <person name="Smith R.K. Jr."/>
            <person name="Garg J."/>
            <person name="Pearlman R.E."/>
            <person name="Karrer K.M."/>
            <person name="Sun L."/>
            <person name="Manning G."/>
            <person name="Elde N.C."/>
            <person name="Turkewitz A.P."/>
            <person name="Asai D.J."/>
            <person name="Wilkes D.E."/>
            <person name="Wang Y."/>
            <person name="Cai H."/>
            <person name="Collins K."/>
            <person name="Stewart B.A."/>
            <person name="Lee S.R."/>
            <person name="Wilamowska K."/>
            <person name="Weinberg Z."/>
            <person name="Ruzzo W.L."/>
            <person name="Wloga D."/>
            <person name="Gaertig J."/>
            <person name="Frankel J."/>
            <person name="Tsao C.-C."/>
            <person name="Gorovsky M.A."/>
            <person name="Keeling P.J."/>
            <person name="Waller R.F."/>
            <person name="Patron N.J."/>
            <person name="Cherry J.M."/>
            <person name="Stover N.A."/>
            <person name="Krieger C.J."/>
            <person name="del Toro C."/>
            <person name="Ryder H.F."/>
            <person name="Williamson S.C."/>
            <person name="Barbeau R.A."/>
            <person name="Hamilton E.P."/>
            <person name="Orias E."/>
        </authorList>
    </citation>
    <scope>NUCLEOTIDE SEQUENCE [LARGE SCALE GENOMIC DNA]</scope>
    <source>
        <strain evidence="3">SB210</strain>
    </source>
</reference>
<dbReference type="AlphaFoldDB" id="I7MAX1"/>
<feature type="chain" id="PRO_5003712126" evidence="1">
    <location>
        <begin position="19"/>
        <end position="167"/>
    </location>
</feature>
<evidence type="ECO:0000256" key="1">
    <source>
        <dbReference type="SAM" id="SignalP"/>
    </source>
</evidence>